<keyword evidence="1" id="KW-0175">Coiled coil</keyword>
<dbReference type="EMBL" id="LR796286">
    <property type="protein sequence ID" value="CAB4134252.1"/>
    <property type="molecule type" value="Genomic_DNA"/>
</dbReference>
<evidence type="ECO:0000313" key="3">
    <source>
        <dbReference type="EMBL" id="CAB4134252.1"/>
    </source>
</evidence>
<accession>A0A6J5L040</accession>
<dbReference type="EMBL" id="LR796216">
    <property type="protein sequence ID" value="CAB4127741.1"/>
    <property type="molecule type" value="Genomic_DNA"/>
</dbReference>
<feature type="coiled-coil region" evidence="1">
    <location>
        <begin position="22"/>
        <end position="56"/>
    </location>
</feature>
<gene>
    <name evidence="3" type="ORF">UFOVP268_35</name>
    <name evidence="2" type="ORF">UFOVP97_17</name>
</gene>
<evidence type="ECO:0000256" key="1">
    <source>
        <dbReference type="SAM" id="Coils"/>
    </source>
</evidence>
<name>A0A6J5L040_9CAUD</name>
<organism evidence="2">
    <name type="scientific">uncultured Caudovirales phage</name>
    <dbReference type="NCBI Taxonomy" id="2100421"/>
    <lineage>
        <taxon>Viruses</taxon>
        <taxon>Duplodnaviria</taxon>
        <taxon>Heunggongvirae</taxon>
        <taxon>Uroviricota</taxon>
        <taxon>Caudoviricetes</taxon>
        <taxon>Peduoviridae</taxon>
        <taxon>Maltschvirus</taxon>
        <taxon>Maltschvirus maltsch</taxon>
    </lineage>
</organism>
<proteinExistence type="predicted"/>
<reference evidence="2" key="1">
    <citation type="submission" date="2020-04" db="EMBL/GenBank/DDBJ databases">
        <authorList>
            <person name="Chiriac C."/>
            <person name="Salcher M."/>
            <person name="Ghai R."/>
            <person name="Kavagutti S V."/>
        </authorList>
    </citation>
    <scope>NUCLEOTIDE SEQUENCE</scope>
</reference>
<protein>
    <submittedName>
        <fullName evidence="2">Uncharacterized protein</fullName>
    </submittedName>
</protein>
<sequence length="158" mass="18551">MTIINVKEWMATKPEDLKDLITNSKINDLYELQEELESMKNELNTLKKVLNDAFDERFSKTASDSLDKEGKQFGTTHLYEDNYCVTVTMPKKVEWNQEELDSIMKVISEEDRRKYIKTTYDINEQKYLNHWPESLKNVVSSARNVIMGTPKYLIATKD</sequence>
<evidence type="ECO:0000313" key="2">
    <source>
        <dbReference type="EMBL" id="CAB4127741.1"/>
    </source>
</evidence>